<comment type="caution">
    <text evidence="4">The sequence shown here is derived from an EMBL/GenBank/DDBJ whole genome shotgun (WGS) entry which is preliminary data.</text>
</comment>
<keyword evidence="1" id="KW-0547">Nucleotide-binding</keyword>
<organism evidence="4 5">
    <name type="scientific">Candidatus Enterococcus myersii</name>
    <dbReference type="NCBI Taxonomy" id="2815322"/>
    <lineage>
        <taxon>Bacteria</taxon>
        <taxon>Bacillati</taxon>
        <taxon>Bacillota</taxon>
        <taxon>Bacilli</taxon>
        <taxon>Lactobacillales</taxon>
        <taxon>Enterococcaceae</taxon>
        <taxon>Enterococcus</taxon>
    </lineage>
</organism>
<dbReference type="PANTHER" id="PTHR43514">
    <property type="entry name" value="ABC TRANSPORTER I FAMILY MEMBER 10"/>
    <property type="match status" value="1"/>
</dbReference>
<sequence>MSLKLQIKTQLTPKNLTFHYDFFAPVTGLSGPSGVGKTTILNAIAGLITADDCKLTFNDVTWEDTRKNFSLPTNQRNLAYVMQDVALFPNLNVTENILFSQKTAVKKKQTPPASDYLSFLSTRLNITSLLKQPIYKLSGGQKQRVALARALYSRPQLLLLDEPFNGLDDEMRQEAITLTKELLATEKIPAIIVSHHRDELEAMADEIVRVK</sequence>
<evidence type="ECO:0000259" key="3">
    <source>
        <dbReference type="PROSITE" id="PS50893"/>
    </source>
</evidence>
<dbReference type="InterPro" id="IPR027417">
    <property type="entry name" value="P-loop_NTPase"/>
</dbReference>
<reference evidence="4 5" key="1">
    <citation type="submission" date="2021-03" db="EMBL/GenBank/DDBJ databases">
        <title>Enterococcal diversity collection.</title>
        <authorList>
            <person name="Gilmore M.S."/>
            <person name="Schwartzman J."/>
            <person name="Van Tyne D."/>
            <person name="Martin M."/>
            <person name="Earl A.M."/>
            <person name="Manson A.L."/>
            <person name="Straub T."/>
            <person name="Salamzade R."/>
            <person name="Saavedra J."/>
            <person name="Lebreton F."/>
            <person name="Prichula J."/>
            <person name="Schaufler K."/>
            <person name="Gaca A."/>
            <person name="Sgardioli B."/>
            <person name="Wagenaar J."/>
            <person name="Strong T."/>
        </authorList>
    </citation>
    <scope>NUCLEOTIDE SEQUENCE [LARGE SCALE GENOMIC DNA]</scope>
    <source>
        <strain evidence="4 5">MJM12</strain>
    </source>
</reference>
<gene>
    <name evidence="4" type="ORF">JZO76_12900</name>
</gene>
<evidence type="ECO:0000313" key="4">
    <source>
        <dbReference type="EMBL" id="MBO0450418.1"/>
    </source>
</evidence>
<dbReference type="SMART" id="SM00382">
    <property type="entry name" value="AAA"/>
    <property type="match status" value="1"/>
</dbReference>
<dbReference type="Pfam" id="PF00005">
    <property type="entry name" value="ABC_tran"/>
    <property type="match status" value="1"/>
</dbReference>
<dbReference type="PANTHER" id="PTHR43514:SF4">
    <property type="entry name" value="ABC TRANSPORTER I FAMILY MEMBER 10"/>
    <property type="match status" value="1"/>
</dbReference>
<dbReference type="PROSITE" id="PS50893">
    <property type="entry name" value="ABC_TRANSPORTER_2"/>
    <property type="match status" value="1"/>
</dbReference>
<dbReference type="InterPro" id="IPR003593">
    <property type="entry name" value="AAA+_ATPase"/>
</dbReference>
<keyword evidence="5" id="KW-1185">Reference proteome</keyword>
<dbReference type="GO" id="GO:0005524">
    <property type="term" value="F:ATP binding"/>
    <property type="evidence" value="ECO:0007669"/>
    <property type="project" value="UniProtKB-KW"/>
</dbReference>
<dbReference type="Proteomes" id="UP000664256">
    <property type="component" value="Unassembled WGS sequence"/>
</dbReference>
<dbReference type="Gene3D" id="3.40.50.300">
    <property type="entry name" value="P-loop containing nucleotide triphosphate hydrolases"/>
    <property type="match status" value="1"/>
</dbReference>
<evidence type="ECO:0000313" key="5">
    <source>
        <dbReference type="Proteomes" id="UP000664256"/>
    </source>
</evidence>
<evidence type="ECO:0000256" key="2">
    <source>
        <dbReference type="ARBA" id="ARBA00022840"/>
    </source>
</evidence>
<dbReference type="PROSITE" id="PS00211">
    <property type="entry name" value="ABC_TRANSPORTER_1"/>
    <property type="match status" value="1"/>
</dbReference>
<dbReference type="InterPro" id="IPR003439">
    <property type="entry name" value="ABC_transporter-like_ATP-bd"/>
</dbReference>
<feature type="domain" description="ABC transporter" evidence="3">
    <location>
        <begin position="11"/>
        <end position="210"/>
    </location>
</feature>
<dbReference type="SUPFAM" id="SSF52540">
    <property type="entry name" value="P-loop containing nucleoside triphosphate hydrolases"/>
    <property type="match status" value="1"/>
</dbReference>
<dbReference type="InterPro" id="IPR017871">
    <property type="entry name" value="ABC_transporter-like_CS"/>
</dbReference>
<keyword evidence="2 4" id="KW-0067">ATP-binding</keyword>
<dbReference type="InterPro" id="IPR050334">
    <property type="entry name" value="Molybdenum_import_ModC"/>
</dbReference>
<evidence type="ECO:0000256" key="1">
    <source>
        <dbReference type="ARBA" id="ARBA00022741"/>
    </source>
</evidence>
<proteinExistence type="predicted"/>
<dbReference type="RefSeq" id="WP_206905308.1">
    <property type="nucleotide sequence ID" value="NZ_JAFLVT010000018.1"/>
</dbReference>
<accession>A0ABS3HAD5</accession>
<protein>
    <submittedName>
        <fullName evidence="4">ATP-binding cassette domain-containing protein</fullName>
    </submittedName>
</protein>
<name>A0ABS3HAD5_9ENTE</name>
<dbReference type="EMBL" id="JAFLVT010000018">
    <property type="protein sequence ID" value="MBO0450418.1"/>
    <property type="molecule type" value="Genomic_DNA"/>
</dbReference>